<evidence type="ECO:0000256" key="4">
    <source>
        <dbReference type="ARBA" id="ARBA00023136"/>
    </source>
</evidence>
<dbReference type="PIRSF" id="PIRSF006648">
    <property type="entry name" value="DrrB"/>
    <property type="match status" value="1"/>
</dbReference>
<evidence type="ECO:0000256" key="2">
    <source>
        <dbReference type="ARBA" id="ARBA00022692"/>
    </source>
</evidence>
<organism evidence="8 9">
    <name type="scientific">Ancrocorticia populi</name>
    <dbReference type="NCBI Taxonomy" id="2175228"/>
    <lineage>
        <taxon>Bacteria</taxon>
        <taxon>Bacillati</taxon>
        <taxon>Actinomycetota</taxon>
        <taxon>Actinomycetes</taxon>
        <taxon>Actinomycetales</taxon>
        <taxon>Actinomycetaceae</taxon>
        <taxon>Ancrocorticia</taxon>
    </lineage>
</organism>
<dbReference type="AlphaFoldDB" id="A0A2V1KDG3"/>
<gene>
    <name evidence="8" type="ORF">DD236_00835</name>
</gene>
<accession>A0A2V1KDG3</accession>
<evidence type="ECO:0000259" key="7">
    <source>
        <dbReference type="Pfam" id="PF12698"/>
    </source>
</evidence>
<dbReference type="EMBL" id="QETB01000001">
    <property type="protein sequence ID" value="PWF26994.1"/>
    <property type="molecule type" value="Genomic_DNA"/>
</dbReference>
<evidence type="ECO:0000256" key="1">
    <source>
        <dbReference type="ARBA" id="ARBA00004141"/>
    </source>
</evidence>
<dbReference type="InterPro" id="IPR000412">
    <property type="entry name" value="ABC_2_transport"/>
</dbReference>
<evidence type="ECO:0000313" key="9">
    <source>
        <dbReference type="Proteomes" id="UP000245283"/>
    </source>
</evidence>
<keyword evidence="2 6" id="KW-0812">Transmembrane</keyword>
<feature type="transmembrane region" description="Helical" evidence="6">
    <location>
        <begin position="110"/>
        <end position="133"/>
    </location>
</feature>
<protein>
    <submittedName>
        <fullName evidence="8">ABC transporter permease</fullName>
    </submittedName>
</protein>
<evidence type="ECO:0000256" key="6">
    <source>
        <dbReference type="SAM" id="Phobius"/>
    </source>
</evidence>
<dbReference type="Proteomes" id="UP000245283">
    <property type="component" value="Unassembled WGS sequence"/>
</dbReference>
<name>A0A2V1KDG3_9ACTO</name>
<dbReference type="InterPro" id="IPR013525">
    <property type="entry name" value="ABC2_TM"/>
</dbReference>
<keyword evidence="5" id="KW-0046">Antibiotic resistance</keyword>
<feature type="transmembrane region" description="Helical" evidence="6">
    <location>
        <begin position="242"/>
        <end position="264"/>
    </location>
</feature>
<evidence type="ECO:0000313" key="8">
    <source>
        <dbReference type="EMBL" id="PWF26994.1"/>
    </source>
</evidence>
<comment type="subcellular location">
    <subcellularLocation>
        <location evidence="1">Membrane</location>
        <topology evidence="1">Multi-pass membrane protein</topology>
    </subcellularLocation>
</comment>
<keyword evidence="9" id="KW-1185">Reference proteome</keyword>
<dbReference type="RefSeq" id="WP_109092495.1">
    <property type="nucleotide sequence ID" value="NZ_JBQDFL010000019.1"/>
</dbReference>
<proteinExistence type="predicted"/>
<evidence type="ECO:0000256" key="3">
    <source>
        <dbReference type="ARBA" id="ARBA00022989"/>
    </source>
</evidence>
<dbReference type="GO" id="GO:0140359">
    <property type="term" value="F:ABC-type transporter activity"/>
    <property type="evidence" value="ECO:0007669"/>
    <property type="project" value="InterPro"/>
</dbReference>
<dbReference type="GO" id="GO:0046677">
    <property type="term" value="P:response to antibiotic"/>
    <property type="evidence" value="ECO:0007669"/>
    <property type="project" value="UniProtKB-KW"/>
</dbReference>
<dbReference type="GO" id="GO:0043190">
    <property type="term" value="C:ATP-binding cassette (ABC) transporter complex"/>
    <property type="evidence" value="ECO:0007669"/>
    <property type="project" value="InterPro"/>
</dbReference>
<keyword evidence="3 6" id="KW-1133">Transmembrane helix</keyword>
<evidence type="ECO:0000256" key="5">
    <source>
        <dbReference type="ARBA" id="ARBA00023251"/>
    </source>
</evidence>
<dbReference type="OrthoDB" id="63188at2"/>
<sequence length="270" mass="28987">MTTTLSQPASKTQILFRYTAWEFWRNIRMIESAFFVVVLPAAMYLMFGVGMNQGQGQASNGNVPAYVMTSMAVYGAVVATTAMAGTAAVERDYGWGRQLSMTGLSNAGYFTGKTLMSVGVAVMPILVVFALGLVTGAELDGTWRWFATGALTLLVALPFALYGMAIALIFRSETAVSAASGLLVVFAFFGNLFVPLSGTLLAIAKFTPLYGVATLARWPQMEGFIIPLDGTGPGYRPEYDSLGLSILSLVVWTAIFGAICMVASRRRTQR</sequence>
<feature type="transmembrane region" description="Helical" evidence="6">
    <location>
        <begin position="71"/>
        <end position="89"/>
    </location>
</feature>
<feature type="transmembrane region" description="Helical" evidence="6">
    <location>
        <begin position="182"/>
        <end position="204"/>
    </location>
</feature>
<feature type="domain" description="ABC-2 type transporter transmembrane" evidence="7">
    <location>
        <begin position="59"/>
        <end position="259"/>
    </location>
</feature>
<reference evidence="9" key="1">
    <citation type="submission" date="2018-05" db="EMBL/GenBank/DDBJ databases">
        <authorList>
            <person name="Li Y."/>
        </authorList>
    </citation>
    <scope>NUCLEOTIDE SEQUENCE [LARGE SCALE GENOMIC DNA]</scope>
    <source>
        <strain evidence="9">sk1b4</strain>
    </source>
</reference>
<feature type="transmembrane region" description="Helical" evidence="6">
    <location>
        <begin position="33"/>
        <end position="51"/>
    </location>
</feature>
<comment type="caution">
    <text evidence="8">The sequence shown here is derived from an EMBL/GenBank/DDBJ whole genome shotgun (WGS) entry which is preliminary data.</text>
</comment>
<feature type="transmembrane region" description="Helical" evidence="6">
    <location>
        <begin position="145"/>
        <end position="170"/>
    </location>
</feature>
<keyword evidence="4 6" id="KW-0472">Membrane</keyword>
<dbReference type="Pfam" id="PF12698">
    <property type="entry name" value="ABC2_membrane_3"/>
    <property type="match status" value="1"/>
</dbReference>